<evidence type="ECO:0000256" key="3">
    <source>
        <dbReference type="SAM" id="SignalP"/>
    </source>
</evidence>
<dbReference type="Pfam" id="PF01497">
    <property type="entry name" value="Peripla_BP_2"/>
    <property type="match status" value="1"/>
</dbReference>
<evidence type="ECO:0000259" key="4">
    <source>
        <dbReference type="PROSITE" id="PS50983"/>
    </source>
</evidence>
<evidence type="ECO:0000313" key="6">
    <source>
        <dbReference type="Proteomes" id="UP000774000"/>
    </source>
</evidence>
<dbReference type="EMBL" id="JAFBDQ010000009">
    <property type="protein sequence ID" value="MBM7557144.1"/>
    <property type="molecule type" value="Genomic_DNA"/>
</dbReference>
<accession>A0A938XSR4</accession>
<reference evidence="5" key="1">
    <citation type="submission" date="2021-01" db="EMBL/GenBank/DDBJ databases">
        <title>Genomic Encyclopedia of Type Strains, Phase IV (KMG-IV): sequencing the most valuable type-strain genomes for metagenomic binning, comparative biology and taxonomic classification.</title>
        <authorList>
            <person name="Goeker M."/>
        </authorList>
    </citation>
    <scope>NUCLEOTIDE SEQUENCE</scope>
    <source>
        <strain evidence="5">DSM 23230</strain>
    </source>
</reference>
<proteinExistence type="inferred from homology"/>
<dbReference type="CDD" id="cd01144">
    <property type="entry name" value="BtuF"/>
    <property type="match status" value="1"/>
</dbReference>
<dbReference type="PROSITE" id="PS50983">
    <property type="entry name" value="FE_B12_PBP"/>
    <property type="match status" value="1"/>
</dbReference>
<evidence type="ECO:0000256" key="1">
    <source>
        <dbReference type="ARBA" id="ARBA00008814"/>
    </source>
</evidence>
<dbReference type="SUPFAM" id="SSF53807">
    <property type="entry name" value="Helical backbone' metal receptor"/>
    <property type="match status" value="1"/>
</dbReference>
<organism evidence="5 6">
    <name type="scientific">Halanaerobacter jeridensis</name>
    <dbReference type="NCBI Taxonomy" id="706427"/>
    <lineage>
        <taxon>Bacteria</taxon>
        <taxon>Bacillati</taxon>
        <taxon>Bacillota</taxon>
        <taxon>Clostridia</taxon>
        <taxon>Halanaerobiales</taxon>
        <taxon>Halobacteroidaceae</taxon>
        <taxon>Halanaerobacter</taxon>
    </lineage>
</organism>
<dbReference type="InterPro" id="IPR050902">
    <property type="entry name" value="ABC_Transporter_SBP"/>
</dbReference>
<dbReference type="InterPro" id="IPR002491">
    <property type="entry name" value="ABC_transptr_periplasmic_BD"/>
</dbReference>
<dbReference type="AlphaFoldDB" id="A0A938XSR4"/>
<comment type="caution">
    <text evidence="5">The sequence shown here is derived from an EMBL/GenBank/DDBJ whole genome shotgun (WGS) entry which is preliminary data.</text>
</comment>
<keyword evidence="6" id="KW-1185">Reference proteome</keyword>
<dbReference type="InterPro" id="IPR054828">
    <property type="entry name" value="Vit_B12_bind_prot"/>
</dbReference>
<feature type="signal peptide" evidence="3">
    <location>
        <begin position="1"/>
        <end position="22"/>
    </location>
</feature>
<name>A0A938XSR4_9FIRM</name>
<dbReference type="PANTHER" id="PTHR30535">
    <property type="entry name" value="VITAMIN B12-BINDING PROTEIN"/>
    <property type="match status" value="1"/>
</dbReference>
<dbReference type="GO" id="GO:0071281">
    <property type="term" value="P:cellular response to iron ion"/>
    <property type="evidence" value="ECO:0007669"/>
    <property type="project" value="TreeGrafter"/>
</dbReference>
<evidence type="ECO:0000256" key="2">
    <source>
        <dbReference type="ARBA" id="ARBA00022729"/>
    </source>
</evidence>
<keyword evidence="2 3" id="KW-0732">Signal</keyword>
<feature type="chain" id="PRO_5037243805" evidence="3">
    <location>
        <begin position="23"/>
        <end position="302"/>
    </location>
</feature>
<dbReference type="PANTHER" id="PTHR30535:SF34">
    <property type="entry name" value="MOLYBDATE-BINDING PROTEIN MOLA"/>
    <property type="match status" value="1"/>
</dbReference>
<dbReference type="Proteomes" id="UP000774000">
    <property type="component" value="Unassembled WGS sequence"/>
</dbReference>
<feature type="domain" description="Fe/B12 periplasmic-binding" evidence="4">
    <location>
        <begin position="45"/>
        <end position="300"/>
    </location>
</feature>
<evidence type="ECO:0000313" key="5">
    <source>
        <dbReference type="EMBL" id="MBM7557144.1"/>
    </source>
</evidence>
<comment type="similarity">
    <text evidence="1">Belongs to the bacterial solute-binding protein 8 family.</text>
</comment>
<dbReference type="NCBIfam" id="NF038402">
    <property type="entry name" value="TroA_like"/>
    <property type="match status" value="1"/>
</dbReference>
<dbReference type="RefSeq" id="WP_204701903.1">
    <property type="nucleotide sequence ID" value="NZ_JAFBDQ010000009.1"/>
</dbReference>
<dbReference type="Gene3D" id="3.40.50.1980">
    <property type="entry name" value="Nitrogenase molybdenum iron protein domain"/>
    <property type="match status" value="2"/>
</dbReference>
<gene>
    <name evidence="5" type="ORF">JOC47_001998</name>
</gene>
<protein>
    <submittedName>
        <fullName evidence="5">Iron complex transport system substrate-binding protein</fullName>
    </submittedName>
</protein>
<sequence>MKNKLILIVIICSLVIPTVVQASDYPVEVTDDLDKEITIQQQPTRIISLAPSHTETLFALGVDNNLIGVTQQANYPAEAEEIEKVGSIKEPNLEKMIALQPDLVLAAGITPKGVVRKLRNLDIKVIGLNSQSIEGIIDDIALIAKATGVDKKGRAITTQMRNKLYQIKKIVKENVESNERPKVFYEIWNDPLYTAGSNTFINDLIALAGGVNIAGDAKGKWPQYNLETLLAENPDVYITSNHNQDKKTTKSSIKNRDKFQEITAIKQRRILVLNSDLVNRASPRIIIGLEKIAEVIHPDLFK</sequence>